<evidence type="ECO:0000259" key="8">
    <source>
        <dbReference type="Pfam" id="PF02562"/>
    </source>
</evidence>
<feature type="region of interest" description="Disordered" evidence="7">
    <location>
        <begin position="334"/>
        <end position="354"/>
    </location>
</feature>
<keyword evidence="3" id="KW-0963">Cytoplasm</keyword>
<proteinExistence type="inferred from homology"/>
<dbReference type="FunFam" id="3.40.50.300:FF:000013">
    <property type="entry name" value="PhoH family ATPase"/>
    <property type="match status" value="1"/>
</dbReference>
<gene>
    <name evidence="9" type="ORF">Daura_44770</name>
</gene>
<sequence length="354" mass="38842">MTETPTPAPAVSSEPPVRAITKITVPDPHTMVRLLGAGDEILKLVERAVSSDVHVRGNEITITGAAADNALAERIFSELIELVRKGETLTPDNVRRTVGMLQQNSAERPAEVLTLNILSRRGRTIRPKTLGQKRYVDSIDQHTIVFGIGPAGTGKTYLAMAKAVQALQAKQVNRIILTRPAVEAGERLGFLPGTLYDKIDPYLRPLYDALHDMIDPESIPKLMAAGTIEVAPLAYMRGRTLNDAFIILDEAQNTTPEQMKMFLTRLGFGSRIVVTGDVTQIDLPGGTRSGLRVVREILDGVEDVHFAQLGSADVVRHRLVSEIVDAYAKWDEAQEAQQAQKPPVRAVPDRGRRR</sequence>
<dbReference type="InterPro" id="IPR027417">
    <property type="entry name" value="P-loop_NTPase"/>
</dbReference>
<evidence type="ECO:0000256" key="3">
    <source>
        <dbReference type="ARBA" id="ARBA00022490"/>
    </source>
</evidence>
<keyword evidence="5" id="KW-0067">ATP-binding</keyword>
<feature type="domain" description="PhoH-like protein" evidence="8">
    <location>
        <begin position="125"/>
        <end position="327"/>
    </location>
</feature>
<evidence type="ECO:0000256" key="1">
    <source>
        <dbReference type="ARBA" id="ARBA00004496"/>
    </source>
</evidence>
<dbReference type="PANTHER" id="PTHR30473:SF1">
    <property type="entry name" value="PHOH-LIKE PROTEIN"/>
    <property type="match status" value="1"/>
</dbReference>
<evidence type="ECO:0000313" key="9">
    <source>
        <dbReference type="EMBL" id="UWZ53567.1"/>
    </source>
</evidence>
<comment type="subcellular location">
    <subcellularLocation>
        <location evidence="1">Cytoplasm</location>
    </subcellularLocation>
</comment>
<dbReference type="Pfam" id="PF02562">
    <property type="entry name" value="PhoH"/>
    <property type="match status" value="1"/>
</dbReference>
<dbReference type="GO" id="GO:0005829">
    <property type="term" value="C:cytosol"/>
    <property type="evidence" value="ECO:0007669"/>
    <property type="project" value="TreeGrafter"/>
</dbReference>
<dbReference type="Gene3D" id="3.40.50.300">
    <property type="entry name" value="P-loop containing nucleotide triphosphate hydrolases"/>
    <property type="match status" value="1"/>
</dbReference>
<dbReference type="PANTHER" id="PTHR30473">
    <property type="entry name" value="PROTEIN PHOH"/>
    <property type="match status" value="1"/>
</dbReference>
<dbReference type="AlphaFoldDB" id="A0A9Q9ICK7"/>
<evidence type="ECO:0000256" key="7">
    <source>
        <dbReference type="SAM" id="MobiDB-lite"/>
    </source>
</evidence>
<evidence type="ECO:0000256" key="5">
    <source>
        <dbReference type="ARBA" id="ARBA00022840"/>
    </source>
</evidence>
<dbReference type="Proteomes" id="UP001058003">
    <property type="component" value="Chromosome"/>
</dbReference>
<evidence type="ECO:0000256" key="2">
    <source>
        <dbReference type="ARBA" id="ARBA00010393"/>
    </source>
</evidence>
<keyword evidence="4" id="KW-0547">Nucleotide-binding</keyword>
<name>A0A9Q9ICK7_9ACTN</name>
<accession>A0A9Q9ICK7</accession>
<evidence type="ECO:0000256" key="6">
    <source>
        <dbReference type="ARBA" id="ARBA00039970"/>
    </source>
</evidence>
<dbReference type="EMBL" id="CP073767">
    <property type="protein sequence ID" value="UWZ53567.1"/>
    <property type="molecule type" value="Genomic_DNA"/>
</dbReference>
<reference evidence="9" key="1">
    <citation type="submission" date="2021-04" db="EMBL/GenBank/DDBJ databases">
        <title>Dactylosporangium aurantiacum NRRL B-8018 full assembly.</title>
        <authorList>
            <person name="Hartkoorn R.C."/>
            <person name="Beaudoing E."/>
            <person name="Hot D."/>
        </authorList>
    </citation>
    <scope>NUCLEOTIDE SEQUENCE</scope>
    <source>
        <strain evidence="9">NRRL B-8018</strain>
    </source>
</reference>
<organism evidence="9 10">
    <name type="scientific">Dactylosporangium aurantiacum</name>
    <dbReference type="NCBI Taxonomy" id="35754"/>
    <lineage>
        <taxon>Bacteria</taxon>
        <taxon>Bacillati</taxon>
        <taxon>Actinomycetota</taxon>
        <taxon>Actinomycetes</taxon>
        <taxon>Micromonosporales</taxon>
        <taxon>Micromonosporaceae</taxon>
        <taxon>Dactylosporangium</taxon>
    </lineage>
</organism>
<dbReference type="GO" id="GO:0005524">
    <property type="term" value="F:ATP binding"/>
    <property type="evidence" value="ECO:0007669"/>
    <property type="project" value="UniProtKB-KW"/>
</dbReference>
<protein>
    <recommendedName>
        <fullName evidence="6">PhoH-like protein</fullName>
    </recommendedName>
</protein>
<dbReference type="SUPFAM" id="SSF52540">
    <property type="entry name" value="P-loop containing nucleoside triphosphate hydrolases"/>
    <property type="match status" value="1"/>
</dbReference>
<dbReference type="KEGG" id="daur:Daura_44770"/>
<comment type="similarity">
    <text evidence="2">Belongs to the PhoH family.</text>
</comment>
<dbReference type="RefSeq" id="WP_033364074.1">
    <property type="nucleotide sequence ID" value="NZ_CP073767.1"/>
</dbReference>
<evidence type="ECO:0000313" key="10">
    <source>
        <dbReference type="Proteomes" id="UP001058003"/>
    </source>
</evidence>
<evidence type="ECO:0000256" key="4">
    <source>
        <dbReference type="ARBA" id="ARBA00022741"/>
    </source>
</evidence>
<dbReference type="InterPro" id="IPR003714">
    <property type="entry name" value="PhoH"/>
</dbReference>
<dbReference type="InterPro" id="IPR051451">
    <property type="entry name" value="PhoH2-like"/>
</dbReference>
<keyword evidence="10" id="KW-1185">Reference proteome</keyword>